<name>A0AAN7Z4H2_9PEZI</name>
<comment type="caution">
    <text evidence="1">The sequence shown here is derived from an EMBL/GenBank/DDBJ whole genome shotgun (WGS) entry which is preliminary data.</text>
</comment>
<dbReference type="EMBL" id="JAWHQM010000075">
    <property type="protein sequence ID" value="KAK5636680.1"/>
    <property type="molecule type" value="Genomic_DNA"/>
</dbReference>
<sequence>MGEVTDDNPGTFPSADTGMKAFSATWDEGGGGQYASHLPLTARIGVCGRFRVGNGPGMPSSSGVEPLRKLCCRLVHNFPTQVNR</sequence>
<accession>A0AAN7Z4H2</accession>
<dbReference type="Proteomes" id="UP001305414">
    <property type="component" value="Unassembled WGS sequence"/>
</dbReference>
<evidence type="ECO:0000313" key="1">
    <source>
        <dbReference type="EMBL" id="KAK5636680.1"/>
    </source>
</evidence>
<proteinExistence type="predicted"/>
<organism evidence="1 2">
    <name type="scientific">Xylaria bambusicola</name>
    <dbReference type="NCBI Taxonomy" id="326684"/>
    <lineage>
        <taxon>Eukaryota</taxon>
        <taxon>Fungi</taxon>
        <taxon>Dikarya</taxon>
        <taxon>Ascomycota</taxon>
        <taxon>Pezizomycotina</taxon>
        <taxon>Sordariomycetes</taxon>
        <taxon>Xylariomycetidae</taxon>
        <taxon>Xylariales</taxon>
        <taxon>Xylariaceae</taxon>
        <taxon>Xylaria</taxon>
    </lineage>
</organism>
<reference evidence="1 2" key="1">
    <citation type="submission" date="2023-10" db="EMBL/GenBank/DDBJ databases">
        <title>Draft genome sequence of Xylaria bambusicola isolate GMP-LS, the root and basal stem rot pathogen of sugarcane in Indonesia.</title>
        <authorList>
            <person name="Selvaraj P."/>
            <person name="Muralishankar V."/>
            <person name="Muruganantham S."/>
            <person name="Sp S."/>
            <person name="Haryani S."/>
            <person name="Lau K.J.X."/>
            <person name="Naqvi N.I."/>
        </authorList>
    </citation>
    <scope>NUCLEOTIDE SEQUENCE [LARGE SCALE GENOMIC DNA]</scope>
    <source>
        <strain evidence="1">GMP-LS</strain>
    </source>
</reference>
<evidence type="ECO:0000313" key="2">
    <source>
        <dbReference type="Proteomes" id="UP001305414"/>
    </source>
</evidence>
<keyword evidence="2" id="KW-1185">Reference proteome</keyword>
<protein>
    <submittedName>
        <fullName evidence="1">Uncharacterized protein</fullName>
    </submittedName>
</protein>
<gene>
    <name evidence="1" type="ORF">RRF57_012392</name>
</gene>
<dbReference type="AlphaFoldDB" id="A0AAN7Z4H2"/>